<dbReference type="Pfam" id="PF03330">
    <property type="entry name" value="DPBB_1"/>
    <property type="match status" value="1"/>
</dbReference>
<sequence>MTQVTGTFLLFILISSATILGSPIPSTSNRLERRFSGKATWFKPNIGACGDTNSKADYIVAMNEEQYGDGQLCHKSVHIVNEASGKSVVAKVTDKCPGCDYGSLDLSPAVFKELGELRTGILPITWDLM</sequence>
<comment type="caution">
    <text evidence="4">The sequence shown here is derived from an EMBL/GenBank/DDBJ whole genome shotgun (WGS) entry which is preliminary data.</text>
</comment>
<protein>
    <recommendedName>
        <fullName evidence="3">RlpA-like protein double-psi beta-barrel domain-containing protein</fullName>
    </recommendedName>
</protein>
<evidence type="ECO:0000313" key="5">
    <source>
        <dbReference type="EMBL" id="KAA1075495.1"/>
    </source>
</evidence>
<dbReference type="CDD" id="cd22191">
    <property type="entry name" value="DPBB_RlpA_EXP_N-like"/>
    <property type="match status" value="1"/>
</dbReference>
<feature type="signal peptide" evidence="2">
    <location>
        <begin position="1"/>
        <end position="21"/>
    </location>
</feature>
<feature type="domain" description="RlpA-like protein double-psi beta-barrel" evidence="3">
    <location>
        <begin position="36"/>
        <end position="125"/>
    </location>
</feature>
<evidence type="ECO:0000256" key="1">
    <source>
        <dbReference type="ARBA" id="ARBA00022729"/>
    </source>
</evidence>
<accession>A0A5B0LXZ1</accession>
<dbReference type="PANTHER" id="PTHR31836:SF25">
    <property type="entry name" value="RLPA-LIKE PROTEIN DOUBLE-PSI BETA-BARREL DOMAIN-CONTAINING PROTEIN"/>
    <property type="match status" value="1"/>
</dbReference>
<dbReference type="SUPFAM" id="SSF50685">
    <property type="entry name" value="Barwin-like endoglucanases"/>
    <property type="match status" value="1"/>
</dbReference>
<dbReference type="Proteomes" id="UP000325313">
    <property type="component" value="Unassembled WGS sequence"/>
</dbReference>
<dbReference type="EMBL" id="VDEP01000472">
    <property type="protein sequence ID" value="KAA1075495.1"/>
    <property type="molecule type" value="Genomic_DNA"/>
</dbReference>
<dbReference type="OrthoDB" id="623670at2759"/>
<gene>
    <name evidence="4" type="ORF">PGT21_022190</name>
    <name evidence="5" type="ORF">PGTUg99_016433</name>
</gene>
<dbReference type="InterPro" id="IPR036908">
    <property type="entry name" value="RlpA-like_sf"/>
</dbReference>
<evidence type="ECO:0000313" key="6">
    <source>
        <dbReference type="Proteomes" id="UP000324748"/>
    </source>
</evidence>
<keyword evidence="6" id="KW-1185">Reference proteome</keyword>
<evidence type="ECO:0000313" key="7">
    <source>
        <dbReference type="Proteomes" id="UP000325313"/>
    </source>
</evidence>
<proteinExistence type="predicted"/>
<feature type="chain" id="PRO_5033845058" description="RlpA-like protein double-psi beta-barrel domain-containing protein" evidence="2">
    <location>
        <begin position="22"/>
        <end position="129"/>
    </location>
</feature>
<evidence type="ECO:0000256" key="2">
    <source>
        <dbReference type="SAM" id="SignalP"/>
    </source>
</evidence>
<keyword evidence="1 2" id="KW-0732">Signal</keyword>
<evidence type="ECO:0000259" key="3">
    <source>
        <dbReference type="Pfam" id="PF03330"/>
    </source>
</evidence>
<dbReference type="PANTHER" id="PTHR31836">
    <property type="match status" value="1"/>
</dbReference>
<dbReference type="EMBL" id="VSWC01000183">
    <property type="protein sequence ID" value="KAA1069362.1"/>
    <property type="molecule type" value="Genomic_DNA"/>
</dbReference>
<reference evidence="6 7" key="1">
    <citation type="submission" date="2019-05" db="EMBL/GenBank/DDBJ databases">
        <title>Emergence of the Ug99 lineage of the wheat stem rust pathogen through somatic hybridization.</title>
        <authorList>
            <person name="Li F."/>
            <person name="Upadhyaya N.M."/>
            <person name="Sperschneider J."/>
            <person name="Matny O."/>
            <person name="Nguyen-Phuc H."/>
            <person name="Mago R."/>
            <person name="Raley C."/>
            <person name="Miller M.E."/>
            <person name="Silverstein K.A.T."/>
            <person name="Henningsen E."/>
            <person name="Hirsch C.D."/>
            <person name="Visser B."/>
            <person name="Pretorius Z.A."/>
            <person name="Steffenson B.J."/>
            <person name="Schwessinger B."/>
            <person name="Dodds P.N."/>
            <person name="Figueroa M."/>
        </authorList>
    </citation>
    <scope>NUCLEOTIDE SEQUENCE [LARGE SCALE GENOMIC DNA]</scope>
    <source>
        <strain evidence="4">21-0</strain>
        <strain evidence="5 7">Ug99</strain>
    </source>
</reference>
<dbReference type="Proteomes" id="UP000324748">
    <property type="component" value="Unassembled WGS sequence"/>
</dbReference>
<dbReference type="InterPro" id="IPR009009">
    <property type="entry name" value="RlpA-like_DPBB"/>
</dbReference>
<dbReference type="Gene3D" id="2.40.40.10">
    <property type="entry name" value="RlpA-like domain"/>
    <property type="match status" value="1"/>
</dbReference>
<dbReference type="AlphaFoldDB" id="A0A5B0LXZ1"/>
<name>A0A5B0LXZ1_PUCGR</name>
<evidence type="ECO:0000313" key="4">
    <source>
        <dbReference type="EMBL" id="KAA1069362.1"/>
    </source>
</evidence>
<dbReference type="InterPro" id="IPR051477">
    <property type="entry name" value="Expansin_CellWall"/>
</dbReference>
<organism evidence="4 6">
    <name type="scientific">Puccinia graminis f. sp. tritici</name>
    <dbReference type="NCBI Taxonomy" id="56615"/>
    <lineage>
        <taxon>Eukaryota</taxon>
        <taxon>Fungi</taxon>
        <taxon>Dikarya</taxon>
        <taxon>Basidiomycota</taxon>
        <taxon>Pucciniomycotina</taxon>
        <taxon>Pucciniomycetes</taxon>
        <taxon>Pucciniales</taxon>
        <taxon>Pucciniaceae</taxon>
        <taxon>Puccinia</taxon>
    </lineage>
</organism>